<accession>A0A9P1N403</accession>
<proteinExistence type="inferred from homology"/>
<feature type="compositionally biased region" description="Basic and acidic residues" evidence="5">
    <location>
        <begin position="120"/>
        <end position="132"/>
    </location>
</feature>
<dbReference type="CDD" id="cd00143">
    <property type="entry name" value="PP2Cc"/>
    <property type="match status" value="1"/>
</dbReference>
<dbReference type="SMART" id="SM00332">
    <property type="entry name" value="PP2Cc"/>
    <property type="match status" value="1"/>
</dbReference>
<comment type="similarity">
    <text evidence="4">Belongs to the PP2C family.</text>
</comment>
<dbReference type="PANTHER" id="PTHR13832">
    <property type="entry name" value="PROTEIN PHOSPHATASE 2C"/>
    <property type="match status" value="1"/>
</dbReference>
<dbReference type="InterPro" id="IPR000222">
    <property type="entry name" value="PP2C_BS"/>
</dbReference>
<evidence type="ECO:0000313" key="7">
    <source>
        <dbReference type="EMBL" id="CAI5446981.1"/>
    </source>
</evidence>
<keyword evidence="3 4" id="KW-0904">Protein phosphatase</keyword>
<dbReference type="PROSITE" id="PS01032">
    <property type="entry name" value="PPM_1"/>
    <property type="match status" value="1"/>
</dbReference>
<dbReference type="InterPro" id="IPR015655">
    <property type="entry name" value="PP2C"/>
</dbReference>
<dbReference type="PROSITE" id="PS51746">
    <property type="entry name" value="PPM_2"/>
    <property type="match status" value="1"/>
</dbReference>
<comment type="caution">
    <text evidence="7">The sequence shown here is derived from an EMBL/GenBank/DDBJ whole genome shotgun (WGS) entry which is preliminary data.</text>
</comment>
<evidence type="ECO:0000256" key="4">
    <source>
        <dbReference type="RuleBase" id="RU003465"/>
    </source>
</evidence>
<sequence length="522" mass="57367">MEIAARVVSSVVNRASTSQNAPKSSVGMVVDVSDSAFIGGFIPSIIDKQKYPYSRPEFLFFTEDDINLSSDHTIRPIITPKHPEKMPLFAGYAEVINAGKSKLNEDQASARMLNLVQGARDAEKTERSREVREDDDLLTPGTDSDSSQLCVSRIEAALFSLYDGHAGPSAAVVAAKCYHEHLKSRLAKVIDAVITLDKQETQTFSARRSESSYSFKAEAEAEGVRSEQLVCGALETSFIDMDEQIGDDKQVWRLPGGCAAISVLVLLGKLYVANAGDCRAVLTTSSRGSRALSRDQNPGSERKRLQELAYQCPELLGNAFSRLEYSRRLTRRDLNSQVLYRDWFMDGWATKTVKESDLKPPLISENSRKRRLLNTIGVSRGFGDHHLLTVDDRLSIKPFLSAVPEITVTDLRDLDVLTDKDVVIVASDGLWDVISNEDAGLIVRSVLGSSDPTDPARYTLAAQELVQAARGMAEAANRWVLASGGHASGDDITVFIIPLKYCAAPPTNFEDDDDDEEMINLE</sequence>
<keyword evidence="1" id="KW-0479">Metal-binding</keyword>
<dbReference type="EMBL" id="CANHGI010000004">
    <property type="protein sequence ID" value="CAI5446981.1"/>
    <property type="molecule type" value="Genomic_DNA"/>
</dbReference>
<dbReference type="AlphaFoldDB" id="A0A9P1N403"/>
<dbReference type="GO" id="GO:0005739">
    <property type="term" value="C:mitochondrion"/>
    <property type="evidence" value="ECO:0007669"/>
    <property type="project" value="TreeGrafter"/>
</dbReference>
<evidence type="ECO:0000256" key="3">
    <source>
        <dbReference type="ARBA" id="ARBA00022912"/>
    </source>
</evidence>
<dbReference type="GO" id="GO:0046872">
    <property type="term" value="F:metal ion binding"/>
    <property type="evidence" value="ECO:0007669"/>
    <property type="project" value="UniProtKB-KW"/>
</dbReference>
<organism evidence="7 8">
    <name type="scientific">Caenorhabditis angaria</name>
    <dbReference type="NCBI Taxonomy" id="860376"/>
    <lineage>
        <taxon>Eukaryota</taxon>
        <taxon>Metazoa</taxon>
        <taxon>Ecdysozoa</taxon>
        <taxon>Nematoda</taxon>
        <taxon>Chromadorea</taxon>
        <taxon>Rhabditida</taxon>
        <taxon>Rhabditina</taxon>
        <taxon>Rhabditomorpha</taxon>
        <taxon>Rhabditoidea</taxon>
        <taxon>Rhabditidae</taxon>
        <taxon>Peloderinae</taxon>
        <taxon>Caenorhabditis</taxon>
    </lineage>
</organism>
<evidence type="ECO:0000256" key="2">
    <source>
        <dbReference type="ARBA" id="ARBA00022801"/>
    </source>
</evidence>
<keyword evidence="8" id="KW-1185">Reference proteome</keyword>
<dbReference type="OrthoDB" id="10264738at2759"/>
<feature type="domain" description="PPM-type phosphatase" evidence="6">
    <location>
        <begin position="141"/>
        <end position="499"/>
    </location>
</feature>
<dbReference type="GO" id="GO:0004741">
    <property type="term" value="F:[pyruvate dehydrogenase (acetyl-transferring)]-phosphatase activity"/>
    <property type="evidence" value="ECO:0007669"/>
    <property type="project" value="TreeGrafter"/>
</dbReference>
<evidence type="ECO:0000256" key="1">
    <source>
        <dbReference type="ARBA" id="ARBA00022723"/>
    </source>
</evidence>
<evidence type="ECO:0000259" key="6">
    <source>
        <dbReference type="PROSITE" id="PS51746"/>
    </source>
</evidence>
<reference evidence="7" key="1">
    <citation type="submission" date="2022-11" db="EMBL/GenBank/DDBJ databases">
        <authorList>
            <person name="Kikuchi T."/>
        </authorList>
    </citation>
    <scope>NUCLEOTIDE SEQUENCE</scope>
    <source>
        <strain evidence="7">PS1010</strain>
    </source>
</reference>
<dbReference type="Pfam" id="PF00481">
    <property type="entry name" value="PP2C"/>
    <property type="match status" value="2"/>
</dbReference>
<keyword evidence="2 4" id="KW-0378">Hydrolase</keyword>
<evidence type="ECO:0000256" key="5">
    <source>
        <dbReference type="SAM" id="MobiDB-lite"/>
    </source>
</evidence>
<protein>
    <recommendedName>
        <fullName evidence="6">PPM-type phosphatase domain-containing protein</fullName>
    </recommendedName>
</protein>
<dbReference type="InterPro" id="IPR001932">
    <property type="entry name" value="PPM-type_phosphatase-like_dom"/>
</dbReference>
<dbReference type="InterPro" id="IPR036457">
    <property type="entry name" value="PPM-type-like_dom_sf"/>
</dbReference>
<feature type="region of interest" description="Disordered" evidence="5">
    <location>
        <begin position="119"/>
        <end position="145"/>
    </location>
</feature>
<gene>
    <name evidence="7" type="ORF">CAMP_LOCUS9618</name>
</gene>
<dbReference type="SUPFAM" id="SSF81606">
    <property type="entry name" value="PP2C-like"/>
    <property type="match status" value="1"/>
</dbReference>
<dbReference type="Gene3D" id="3.60.40.10">
    <property type="entry name" value="PPM-type phosphatase domain"/>
    <property type="match status" value="1"/>
</dbReference>
<dbReference type="PANTHER" id="PTHR13832:SF354">
    <property type="entry name" value="GM14138P"/>
    <property type="match status" value="1"/>
</dbReference>
<name>A0A9P1N403_9PELO</name>
<evidence type="ECO:0000313" key="8">
    <source>
        <dbReference type="Proteomes" id="UP001152747"/>
    </source>
</evidence>
<dbReference type="Proteomes" id="UP001152747">
    <property type="component" value="Unassembled WGS sequence"/>
</dbReference>